<dbReference type="Proteomes" id="UP000636010">
    <property type="component" value="Unassembled WGS sequence"/>
</dbReference>
<dbReference type="SUPFAM" id="SSF50156">
    <property type="entry name" value="PDZ domain-like"/>
    <property type="match status" value="1"/>
</dbReference>
<reference evidence="3" key="1">
    <citation type="journal article" date="2019" name="Int. J. Syst. Evol. Microbiol.">
        <title>The Global Catalogue of Microorganisms (GCM) 10K type strain sequencing project: providing services to taxonomists for standard genome sequencing and annotation.</title>
        <authorList>
            <consortium name="The Broad Institute Genomics Platform"/>
            <consortium name="The Broad Institute Genome Sequencing Center for Infectious Disease"/>
            <person name="Wu L."/>
            <person name="Ma J."/>
        </authorList>
    </citation>
    <scope>NUCLEOTIDE SEQUENCE [LARGE SCALE GENOMIC DNA]</scope>
    <source>
        <strain evidence="3">CGMCC 1.10832</strain>
    </source>
</reference>
<dbReference type="InterPro" id="IPR040756">
    <property type="entry name" value="Peptidase_M61_N"/>
</dbReference>
<dbReference type="InterPro" id="IPR027268">
    <property type="entry name" value="Peptidase_M4/M1_CTD_sf"/>
</dbReference>
<dbReference type="PIRSF" id="PIRSF016493">
    <property type="entry name" value="Glycyl_aminpptds"/>
    <property type="match status" value="1"/>
</dbReference>
<dbReference type="SMART" id="SM00228">
    <property type="entry name" value="PDZ"/>
    <property type="match status" value="1"/>
</dbReference>
<dbReference type="Pfam" id="PF00595">
    <property type="entry name" value="PDZ"/>
    <property type="match status" value="1"/>
</dbReference>
<dbReference type="RefSeq" id="WP_188467264.1">
    <property type="nucleotide sequence ID" value="NZ_BAABHU010000016.1"/>
</dbReference>
<sequence length="572" mass="66937">MAHYQLSQKYPHSEFLQIQITFKNTQKSSPLSIRLPAWRPGRYQLGNFSKNIRNFKVIDTDGKPLNYIKKSRDNWHITSSEEIVIVNYEYYTAEIDGGSTYVDEEQWYINFINCLMYAENQLDEPCEVQLLVSDENIIACGLPSKGKTLYAKNFYQLVDSPAIISKEIKHLQYVLNNITFHLWFKGDVQLATQEERIIEDFKRFTAEQLKMMGDFENESYHFLYQIPDTKAYHGVEHLNSTCIVLGPAKEFNTEAFYDNFLGISSHELFHYWNIIRIRPKEMVPYDFTKENYFTTGYVAEGVTTYYGDLFLIRSGVKDLNWYQNELNKLFKRHFENNGRFNYSVADSSLDLWIDGYEPGTPDRKVSIYVKGAIIALLLDMLIIKETNAKKSLDDVLRTLWSDFYKKGKGYSAADYLNVAETVIEHDLEGYKKDYIEGTAPVENILTQLFPSFGFEMIEKYPDNPLSQYFGIKYTENPDGFVINKTAPKSPAEEKFRREDVIISINGKDVKNFEMESLQFVDNISLHIMRKGKMKRLELSKKAKERYFIFFEISVSNDLTDEQQLLRNKWLNI</sequence>
<evidence type="ECO:0000313" key="2">
    <source>
        <dbReference type="EMBL" id="GGC51557.1"/>
    </source>
</evidence>
<proteinExistence type="predicted"/>
<dbReference type="Pfam" id="PF17899">
    <property type="entry name" value="Peptidase_M61_N"/>
    <property type="match status" value="1"/>
</dbReference>
<name>A0ABQ1N1V1_9BACT</name>
<dbReference type="InterPro" id="IPR001478">
    <property type="entry name" value="PDZ"/>
</dbReference>
<protein>
    <submittedName>
        <fullName evidence="2">Peptidase M61</fullName>
    </submittedName>
</protein>
<dbReference type="Gene3D" id="2.30.42.10">
    <property type="match status" value="1"/>
</dbReference>
<keyword evidence="3" id="KW-1185">Reference proteome</keyword>
<accession>A0ABQ1N1V1</accession>
<dbReference type="Gene3D" id="2.60.40.3650">
    <property type="match status" value="1"/>
</dbReference>
<dbReference type="Pfam" id="PF05299">
    <property type="entry name" value="Peptidase_M61"/>
    <property type="match status" value="1"/>
</dbReference>
<dbReference type="InterPro" id="IPR024191">
    <property type="entry name" value="Peptidase_M61"/>
</dbReference>
<dbReference type="InterPro" id="IPR036034">
    <property type="entry name" value="PDZ_sf"/>
</dbReference>
<feature type="domain" description="PDZ" evidence="1">
    <location>
        <begin position="454"/>
        <end position="516"/>
    </location>
</feature>
<dbReference type="Gene3D" id="1.10.390.10">
    <property type="entry name" value="Neutral Protease Domain 2"/>
    <property type="match status" value="1"/>
</dbReference>
<dbReference type="PROSITE" id="PS50106">
    <property type="entry name" value="PDZ"/>
    <property type="match status" value="1"/>
</dbReference>
<gene>
    <name evidence="2" type="ORF">GCM10011506_41610</name>
</gene>
<evidence type="ECO:0000313" key="3">
    <source>
        <dbReference type="Proteomes" id="UP000636010"/>
    </source>
</evidence>
<organism evidence="2 3">
    <name type="scientific">Marivirga lumbricoides</name>
    <dbReference type="NCBI Taxonomy" id="1046115"/>
    <lineage>
        <taxon>Bacteria</taxon>
        <taxon>Pseudomonadati</taxon>
        <taxon>Bacteroidota</taxon>
        <taxon>Cytophagia</taxon>
        <taxon>Cytophagales</taxon>
        <taxon>Marivirgaceae</taxon>
        <taxon>Marivirga</taxon>
    </lineage>
</organism>
<dbReference type="InterPro" id="IPR007963">
    <property type="entry name" value="Peptidase_M61_catalytic"/>
</dbReference>
<evidence type="ECO:0000259" key="1">
    <source>
        <dbReference type="PROSITE" id="PS50106"/>
    </source>
</evidence>
<dbReference type="EMBL" id="BMEC01000016">
    <property type="protein sequence ID" value="GGC51557.1"/>
    <property type="molecule type" value="Genomic_DNA"/>
</dbReference>
<comment type="caution">
    <text evidence="2">The sequence shown here is derived from an EMBL/GenBank/DDBJ whole genome shotgun (WGS) entry which is preliminary data.</text>
</comment>